<keyword evidence="1" id="KW-1133">Transmembrane helix</keyword>
<keyword evidence="1" id="KW-0472">Membrane</keyword>
<accession>A0A811TF17</accession>
<reference evidence="2" key="1">
    <citation type="submission" date="2020-10" db="EMBL/GenBank/DDBJ databases">
        <authorList>
            <person name="Hahn C.J."/>
            <person name="Laso-Perez R."/>
            <person name="Vulcano F."/>
            <person name="Vaziourakis K.-M."/>
            <person name="Stokke R."/>
            <person name="Steen I.H."/>
            <person name="Teske A."/>
            <person name="Boetius A."/>
            <person name="Liebeke M."/>
            <person name="Amann R."/>
            <person name="Knittel K."/>
        </authorList>
    </citation>
    <scope>NUCLEOTIDE SEQUENCE</scope>
    <source>
        <strain evidence="2">Gfbio:e3339647-f889-4370-9287-4fb5cb688e4c:AG392O15_GoMArc1</strain>
    </source>
</reference>
<comment type="caution">
    <text evidence="2">The sequence shown here is derived from an EMBL/GenBank/DDBJ whole genome shotgun (WGS) entry which is preliminary data.</text>
</comment>
<evidence type="ECO:0000313" key="3">
    <source>
        <dbReference type="Proteomes" id="UP000610373"/>
    </source>
</evidence>
<evidence type="ECO:0000256" key="1">
    <source>
        <dbReference type="SAM" id="Phobius"/>
    </source>
</evidence>
<dbReference type="AlphaFoldDB" id="A0A811TF17"/>
<dbReference type="EMBL" id="CAJHIO010000025">
    <property type="protein sequence ID" value="CAD6493107.1"/>
    <property type="molecule type" value="Genomic_DNA"/>
</dbReference>
<evidence type="ECO:0000313" key="2">
    <source>
        <dbReference type="EMBL" id="CAD6493107.1"/>
    </source>
</evidence>
<name>A0A811TF17_9EURY</name>
<sequence length="67" mass="7959">MSNKYAIKEGEHKSWEMSNKYAIEREEHEKIKQASLSRIEYNAVHVFIKPFTIILAITLIIIAWIKR</sequence>
<dbReference type="Proteomes" id="UP000610373">
    <property type="component" value="Unassembled WGS sequence"/>
</dbReference>
<organism evidence="2 3">
    <name type="scientific">Candidatus Argoarchaeum ethanivorans</name>
    <dbReference type="NCBI Taxonomy" id="2608793"/>
    <lineage>
        <taxon>Archaea</taxon>
        <taxon>Methanobacteriati</taxon>
        <taxon>Methanobacteriota</taxon>
        <taxon>Stenosarchaea group</taxon>
        <taxon>Methanomicrobia</taxon>
        <taxon>Methanosarcinales</taxon>
        <taxon>Methanosarcinales incertae sedis</taxon>
        <taxon>GOM Arc I cluster</taxon>
        <taxon>Candidatus Argoarchaeum</taxon>
    </lineage>
</organism>
<feature type="transmembrane region" description="Helical" evidence="1">
    <location>
        <begin position="46"/>
        <end position="65"/>
    </location>
</feature>
<protein>
    <submittedName>
        <fullName evidence="2">Uncharacterized protein</fullName>
    </submittedName>
</protein>
<proteinExistence type="predicted"/>
<keyword evidence="1" id="KW-0812">Transmembrane</keyword>
<gene>
    <name evidence="2" type="ORF">CHKLHMKO_00418</name>
</gene>